<dbReference type="InterPro" id="IPR019734">
    <property type="entry name" value="TPR_rpt"/>
</dbReference>
<keyword evidence="1" id="KW-0677">Repeat</keyword>
<proteinExistence type="predicted"/>
<dbReference type="STRING" id="195103.CPF_2234"/>
<evidence type="ECO:0000256" key="4">
    <source>
        <dbReference type="SAM" id="Phobius"/>
    </source>
</evidence>
<protein>
    <submittedName>
        <fullName evidence="5">Tetratricopeptide repeat protein</fullName>
    </submittedName>
</protein>
<sequence length="272" mass="31363">MKRSILNTLLNVLAIIFIVFLMIKVSVPMGSILLLSFIIFKLTINKHLIYMFKGAKKLRANNLEEALSLYRKAALCNSSNVKAIKTYVFLELKIGSYTEALETLKSIVSKRKFLPEDANQLDLLQAILYWKLNDIKTSLQILDDLKANNFNSLDFYEVYGYVLIQDEDFEKAISISNEGLKVDELSQIIRANLGEIFYKIGDIKKACFYFDELIDECVNFSEPYYFMGIISKEKEDFYKAKEFLNKALKYDESILSNLSKNDIENALISINH</sequence>
<dbReference type="eggNOG" id="COG0457">
    <property type="taxonomic scope" value="Bacteria"/>
</dbReference>
<dbReference type="PANTHER" id="PTHR44227:SF3">
    <property type="entry name" value="PROTEIN O-MANNOSYL-TRANSFERASE TMTC4"/>
    <property type="match status" value="1"/>
</dbReference>
<dbReference type="EMBL" id="CP000246">
    <property type="protein sequence ID" value="ABG84061.1"/>
    <property type="molecule type" value="Genomic_DNA"/>
</dbReference>
<dbReference type="PROSITE" id="PS50005">
    <property type="entry name" value="TPR"/>
    <property type="match status" value="1"/>
</dbReference>
<keyword evidence="4" id="KW-0472">Membrane</keyword>
<dbReference type="PANTHER" id="PTHR44227">
    <property type="match status" value="1"/>
</dbReference>
<dbReference type="InterPro" id="IPR052346">
    <property type="entry name" value="O-mannosyl-transferase_TMTC"/>
</dbReference>
<reference evidence="5 6" key="1">
    <citation type="journal article" date="2006" name="Genome Res.">
        <title>Skewed genomic variability in strains of the toxigenic bacterial pathogen, Clostridium perfringens.</title>
        <authorList>
            <person name="Myers G.S."/>
            <person name="Rasko D.A."/>
            <person name="Cheung J.K."/>
            <person name="Ravel J."/>
            <person name="Seshadri R."/>
            <person name="Deboy R.T."/>
            <person name="Ren Q."/>
            <person name="Varga J."/>
            <person name="Awad M.M."/>
            <person name="Brinkac L.M."/>
            <person name="Daugherty S.C."/>
            <person name="Haft D.H."/>
            <person name="Dodson R.J."/>
            <person name="Madupu R."/>
            <person name="Nelson W.C."/>
            <person name="Rosovitz M.J."/>
            <person name="Sullivan S.A."/>
            <person name="Khouri H."/>
            <person name="Dimitrov G.I."/>
            <person name="Watkins K.L."/>
            <person name="Mulligan S."/>
            <person name="Benton J."/>
            <person name="Radune D."/>
            <person name="Fisher D.J."/>
            <person name="Atkins H.S."/>
            <person name="Hiscox T."/>
            <person name="Jost B.H."/>
            <person name="Billington S.J."/>
            <person name="Songer J.G."/>
            <person name="McClane B.A."/>
            <person name="Titball R.W."/>
            <person name="Rood J.I."/>
            <person name="Melville S.B."/>
            <person name="Paulsen I.T."/>
        </authorList>
    </citation>
    <scope>NUCLEOTIDE SEQUENCE [LARGE SCALE GENOMIC DNA]</scope>
    <source>
        <strain evidence="6">ATCC 13124 / DSM 756 / JCM 1290 / NCIMB 6125 / NCTC 8237 / S 107 / Type A</strain>
    </source>
</reference>
<dbReference type="InterPro" id="IPR011990">
    <property type="entry name" value="TPR-like_helical_dom_sf"/>
</dbReference>
<dbReference type="Gene3D" id="1.25.40.10">
    <property type="entry name" value="Tetratricopeptide repeat domain"/>
    <property type="match status" value="1"/>
</dbReference>
<dbReference type="RefSeq" id="WP_003461934.1">
    <property type="nucleotide sequence ID" value="NC_008261.1"/>
</dbReference>
<name>A0A0H2YSR4_CLOP1</name>
<evidence type="ECO:0000256" key="2">
    <source>
        <dbReference type="ARBA" id="ARBA00022803"/>
    </source>
</evidence>
<dbReference type="Pfam" id="PF13181">
    <property type="entry name" value="TPR_8"/>
    <property type="match status" value="1"/>
</dbReference>
<dbReference type="PaxDb" id="195103-CPF_2234"/>
<dbReference type="SMART" id="SM00028">
    <property type="entry name" value="TPR"/>
    <property type="match status" value="3"/>
</dbReference>
<accession>A0A0H2YSR4</accession>
<keyword evidence="2 3" id="KW-0802">TPR repeat</keyword>
<evidence type="ECO:0000313" key="6">
    <source>
        <dbReference type="Proteomes" id="UP000001823"/>
    </source>
</evidence>
<keyword evidence="4" id="KW-0812">Transmembrane</keyword>
<dbReference type="AlphaFoldDB" id="A0A0H2YSR4"/>
<dbReference type="SUPFAM" id="SSF48452">
    <property type="entry name" value="TPR-like"/>
    <property type="match status" value="1"/>
</dbReference>
<evidence type="ECO:0000256" key="1">
    <source>
        <dbReference type="ARBA" id="ARBA00022737"/>
    </source>
</evidence>
<dbReference type="Pfam" id="PF13174">
    <property type="entry name" value="TPR_6"/>
    <property type="match status" value="1"/>
</dbReference>
<feature type="transmembrane region" description="Helical" evidence="4">
    <location>
        <begin position="5"/>
        <end position="23"/>
    </location>
</feature>
<gene>
    <name evidence="5" type="ordered locus">CPF_2234</name>
</gene>
<organism evidence="5 6">
    <name type="scientific">Clostridium perfringens (strain ATCC 13124 / DSM 756 / JCM 1290 / NCIMB 6125 / NCTC 8237 / Type A)</name>
    <dbReference type="NCBI Taxonomy" id="195103"/>
    <lineage>
        <taxon>Bacteria</taxon>
        <taxon>Bacillati</taxon>
        <taxon>Bacillota</taxon>
        <taxon>Clostridia</taxon>
        <taxon>Eubacteriales</taxon>
        <taxon>Clostridiaceae</taxon>
        <taxon>Clostridium</taxon>
    </lineage>
</organism>
<keyword evidence="6" id="KW-1185">Reference proteome</keyword>
<feature type="repeat" description="TPR" evidence="3">
    <location>
        <begin position="221"/>
        <end position="254"/>
    </location>
</feature>
<dbReference type="HOGENOM" id="CLU_089242_0_0_9"/>
<dbReference type="SMR" id="A0A0H2YSR4"/>
<dbReference type="Proteomes" id="UP000001823">
    <property type="component" value="Chromosome"/>
</dbReference>
<evidence type="ECO:0000256" key="3">
    <source>
        <dbReference type="PROSITE-ProRule" id="PRU00339"/>
    </source>
</evidence>
<keyword evidence="4" id="KW-1133">Transmembrane helix</keyword>
<evidence type="ECO:0000313" key="5">
    <source>
        <dbReference type="EMBL" id="ABG84061.1"/>
    </source>
</evidence>
<dbReference type="KEGG" id="cpf:CPF_2234"/>